<feature type="transmembrane region" description="Helical" evidence="1">
    <location>
        <begin position="55"/>
        <end position="73"/>
    </location>
</feature>
<dbReference type="PANTHER" id="PTHR36435">
    <property type="entry name" value="SLR1288 PROTEIN"/>
    <property type="match status" value="1"/>
</dbReference>
<dbReference type="Proteomes" id="UP001595548">
    <property type="component" value="Unassembled WGS sequence"/>
</dbReference>
<keyword evidence="1" id="KW-0812">Transmembrane</keyword>
<feature type="transmembrane region" description="Helical" evidence="1">
    <location>
        <begin position="201"/>
        <end position="225"/>
    </location>
</feature>
<evidence type="ECO:0000256" key="1">
    <source>
        <dbReference type="SAM" id="Phobius"/>
    </source>
</evidence>
<gene>
    <name evidence="3" type="ORF">ACFOEB_00505</name>
</gene>
<reference evidence="4" key="1">
    <citation type="journal article" date="2019" name="Int. J. Syst. Evol. Microbiol.">
        <title>The Global Catalogue of Microorganisms (GCM) 10K type strain sequencing project: providing services to taxonomists for standard genome sequencing and annotation.</title>
        <authorList>
            <consortium name="The Broad Institute Genomics Platform"/>
            <consortium name="The Broad Institute Genome Sequencing Center for Infectious Disease"/>
            <person name="Wu L."/>
            <person name="Ma J."/>
        </authorList>
    </citation>
    <scope>NUCLEOTIDE SEQUENCE [LARGE SCALE GENOMIC DNA]</scope>
    <source>
        <strain evidence="4">KCTC 52141</strain>
    </source>
</reference>
<sequence>MDSDVNTSAAPSSFPVKVRHLALLYLLLLFVFVPLNVLLGIMLEVKDAPAYRYDLTLYFCFYGLMGSGIALMLRKSNVCTSGLLKKPSRRDWLPALLLTGASFAFTITAIYGVFVPLSYFAPEFVQFWLLDSPGLIYFTADGGIPFWGNLFGFAVVVVIAPVVEELLFRGVLLHRWAYRYGTSTAVVCSSLIFGLLHSDPIGATVFGVLMCVIYLKSGSLWVAIICHGANNFVCWLWGAGDIAYFGVDYVYTLREFRSEWPWGVIAAVITFVLLAFYRKYPFAKHAFTWPNVAAINKS</sequence>
<evidence type="ECO:0000313" key="4">
    <source>
        <dbReference type="Proteomes" id="UP001595548"/>
    </source>
</evidence>
<feature type="transmembrane region" description="Helical" evidence="1">
    <location>
        <begin position="21"/>
        <end position="43"/>
    </location>
</feature>
<keyword evidence="1" id="KW-0472">Membrane</keyword>
<feature type="transmembrane region" description="Helical" evidence="1">
    <location>
        <begin position="93"/>
        <end position="114"/>
    </location>
</feature>
<proteinExistence type="predicted"/>
<feature type="transmembrane region" description="Helical" evidence="1">
    <location>
        <begin position="144"/>
        <end position="164"/>
    </location>
</feature>
<dbReference type="EMBL" id="JBHRTL010000001">
    <property type="protein sequence ID" value="MFC3153669.1"/>
    <property type="molecule type" value="Genomic_DNA"/>
</dbReference>
<feature type="transmembrane region" description="Helical" evidence="1">
    <location>
        <begin position="232"/>
        <end position="254"/>
    </location>
</feature>
<keyword evidence="4" id="KW-1185">Reference proteome</keyword>
<feature type="transmembrane region" description="Helical" evidence="1">
    <location>
        <begin position="260"/>
        <end position="277"/>
    </location>
</feature>
<comment type="caution">
    <text evidence="3">The sequence shown here is derived from an EMBL/GenBank/DDBJ whole genome shotgun (WGS) entry which is preliminary data.</text>
</comment>
<organism evidence="3 4">
    <name type="scientific">Gilvimarinus japonicus</name>
    <dbReference type="NCBI Taxonomy" id="1796469"/>
    <lineage>
        <taxon>Bacteria</taxon>
        <taxon>Pseudomonadati</taxon>
        <taxon>Pseudomonadota</taxon>
        <taxon>Gammaproteobacteria</taxon>
        <taxon>Cellvibrionales</taxon>
        <taxon>Cellvibrionaceae</taxon>
        <taxon>Gilvimarinus</taxon>
    </lineage>
</organism>
<keyword evidence="1" id="KW-1133">Transmembrane helix</keyword>
<feature type="domain" description="CAAX prenyl protease 2/Lysostaphin resistance protein A-like" evidence="2">
    <location>
        <begin position="148"/>
        <end position="233"/>
    </location>
</feature>
<dbReference type="RefSeq" id="WP_382413541.1">
    <property type="nucleotide sequence ID" value="NZ_AP031500.1"/>
</dbReference>
<protein>
    <submittedName>
        <fullName evidence="3">Type II CAAX prenyl endopeptidase Rce1 family protein</fullName>
    </submittedName>
</protein>
<evidence type="ECO:0000259" key="2">
    <source>
        <dbReference type="Pfam" id="PF02517"/>
    </source>
</evidence>
<dbReference type="InterPro" id="IPR003675">
    <property type="entry name" value="Rce1/LyrA-like_dom"/>
</dbReference>
<dbReference type="Pfam" id="PF02517">
    <property type="entry name" value="Rce1-like"/>
    <property type="match status" value="1"/>
</dbReference>
<accession>A0ABV7HLP2</accession>
<evidence type="ECO:0000313" key="3">
    <source>
        <dbReference type="EMBL" id="MFC3153669.1"/>
    </source>
</evidence>
<name>A0ABV7HLP2_9GAMM</name>
<dbReference type="PANTHER" id="PTHR36435:SF1">
    <property type="entry name" value="CAAX AMINO TERMINAL PROTEASE FAMILY PROTEIN"/>
    <property type="match status" value="1"/>
</dbReference>
<dbReference type="InterPro" id="IPR052710">
    <property type="entry name" value="CAAX_protease"/>
</dbReference>
<feature type="transmembrane region" description="Helical" evidence="1">
    <location>
        <begin position="176"/>
        <end position="195"/>
    </location>
</feature>